<reference evidence="2 3" key="1">
    <citation type="submission" date="2016-08" db="EMBL/GenBank/DDBJ databases">
        <authorList>
            <consortium name="Lentinula edodes genome sequencing consortium"/>
            <person name="Sakamoto Y."/>
            <person name="Nakade K."/>
            <person name="Sato S."/>
            <person name="Yoshida Y."/>
            <person name="Miyazaki K."/>
            <person name="Natsume S."/>
            <person name="Konno N."/>
        </authorList>
    </citation>
    <scope>NUCLEOTIDE SEQUENCE [LARGE SCALE GENOMIC DNA]</scope>
    <source>
        <strain evidence="2 3">NBRC 111202</strain>
    </source>
</reference>
<dbReference type="InterPro" id="IPR035917">
    <property type="entry name" value="YjbQ-like_sf"/>
</dbReference>
<dbReference type="SUPFAM" id="SSF111038">
    <property type="entry name" value="YjbQ-like"/>
    <property type="match status" value="1"/>
</dbReference>
<reference evidence="2 3" key="2">
    <citation type="submission" date="2017-02" db="EMBL/GenBank/DDBJ databases">
        <title>A genome survey and senescence transcriptome analysis in Lentinula edodes.</title>
        <authorList>
            <person name="Sakamoto Y."/>
            <person name="Nakade K."/>
            <person name="Sato S."/>
            <person name="Yoshida Y."/>
            <person name="Miyazaki K."/>
            <person name="Natsume S."/>
            <person name="Konno N."/>
        </authorList>
    </citation>
    <scope>NUCLEOTIDE SEQUENCE [LARGE SCALE GENOMIC DNA]</scope>
    <source>
        <strain evidence="2 3">NBRC 111202</strain>
    </source>
</reference>
<dbReference type="EMBL" id="BDGU01000546">
    <property type="protein sequence ID" value="GAW07983.1"/>
    <property type="molecule type" value="Genomic_DNA"/>
</dbReference>
<dbReference type="Proteomes" id="UP000188533">
    <property type="component" value="Unassembled WGS sequence"/>
</dbReference>
<sequence>MGWQRTFSLGRRSKGCHLITDEVTSQIEAGLKDVQVGMLFLFVKHTSCALTLNENWDPDVRKDMDMALDCVVPESLDWLHTDEGPENDGSFQRHYLMQVYIHQRFSYQIVFGRIDYIYTYNQRVTQSRNLARNLSDGIPTPSSHENRRSNHPILISQHGSEFMKGCSLQRAHKADQLFVETRHVAPVVKGGI</sequence>
<dbReference type="PANTHER" id="PTHR30615:SF8">
    <property type="entry name" value="UPF0047 PROTEIN C4A8.02C"/>
    <property type="match status" value="1"/>
</dbReference>
<gene>
    <name evidence="2" type="ORF">LENED_010017</name>
</gene>
<accession>A0A1Q3EL90</accession>
<dbReference type="AlphaFoldDB" id="A0A1Q3EL90"/>
<proteinExistence type="inferred from homology"/>
<dbReference type="Pfam" id="PF01894">
    <property type="entry name" value="YjbQ"/>
    <property type="match status" value="1"/>
</dbReference>
<evidence type="ECO:0000313" key="3">
    <source>
        <dbReference type="Proteomes" id="UP000188533"/>
    </source>
</evidence>
<organism evidence="2 3">
    <name type="scientific">Lentinula edodes</name>
    <name type="common">Shiitake mushroom</name>
    <name type="synonym">Lentinus edodes</name>
    <dbReference type="NCBI Taxonomy" id="5353"/>
    <lineage>
        <taxon>Eukaryota</taxon>
        <taxon>Fungi</taxon>
        <taxon>Dikarya</taxon>
        <taxon>Basidiomycota</taxon>
        <taxon>Agaricomycotina</taxon>
        <taxon>Agaricomycetes</taxon>
        <taxon>Agaricomycetidae</taxon>
        <taxon>Agaricales</taxon>
        <taxon>Marasmiineae</taxon>
        <taxon>Omphalotaceae</taxon>
        <taxon>Lentinula</taxon>
    </lineage>
</organism>
<evidence type="ECO:0000256" key="1">
    <source>
        <dbReference type="ARBA" id="ARBA00005534"/>
    </source>
</evidence>
<comment type="caution">
    <text evidence="2">The sequence shown here is derived from an EMBL/GenBank/DDBJ whole genome shotgun (WGS) entry which is preliminary data.</text>
</comment>
<comment type="similarity">
    <text evidence="1">Belongs to the UPF0047 family.</text>
</comment>
<keyword evidence="3" id="KW-1185">Reference proteome</keyword>
<dbReference type="Gene3D" id="2.60.120.460">
    <property type="entry name" value="YjbQ-like"/>
    <property type="match status" value="1"/>
</dbReference>
<protein>
    <submittedName>
        <fullName evidence="2">Uncharacterized protein</fullName>
    </submittedName>
</protein>
<dbReference type="PANTHER" id="PTHR30615">
    <property type="entry name" value="UNCHARACTERIZED PROTEIN YJBQ-RELATED"/>
    <property type="match status" value="1"/>
</dbReference>
<dbReference type="STRING" id="5353.A0A1Q3EL90"/>
<evidence type="ECO:0000313" key="2">
    <source>
        <dbReference type="EMBL" id="GAW07983.1"/>
    </source>
</evidence>
<name>A0A1Q3EL90_LENED</name>
<dbReference type="InterPro" id="IPR001602">
    <property type="entry name" value="UPF0047_YjbQ-like"/>
</dbReference>